<accession>A0ABW3FHK4</accession>
<keyword evidence="2" id="KW-1185">Reference proteome</keyword>
<dbReference type="InterPro" id="IPR053842">
    <property type="entry name" value="NikA-like"/>
</dbReference>
<protein>
    <submittedName>
        <fullName evidence="1">CopG family transcriptional regulator</fullName>
    </submittedName>
</protein>
<evidence type="ECO:0000313" key="1">
    <source>
        <dbReference type="EMBL" id="MFD0917233.1"/>
    </source>
</evidence>
<organism evidence="1 2">
    <name type="scientific">Pseudahrensia aquimaris</name>
    <dbReference type="NCBI Taxonomy" id="744461"/>
    <lineage>
        <taxon>Bacteria</taxon>
        <taxon>Pseudomonadati</taxon>
        <taxon>Pseudomonadota</taxon>
        <taxon>Alphaproteobacteria</taxon>
        <taxon>Hyphomicrobiales</taxon>
        <taxon>Ahrensiaceae</taxon>
        <taxon>Pseudahrensia</taxon>
    </lineage>
</organism>
<comment type="caution">
    <text evidence="1">The sequence shown here is derived from an EMBL/GenBank/DDBJ whole genome shotgun (WGS) entry which is preliminary data.</text>
</comment>
<sequence>MMEGAYSSEGSRLNSTFQSVSVKRKSVRNHSPRVTLRLTEEELDRLKRAAAGVSISAYIRKQLFGDQVSLRKTRSRVPVKNQKALAQVLGKLGETRISNNLNQIAYEANCGSLLMDQQTEEELKIACAHIAWMRVKLIEALGLKGSQEG</sequence>
<proteinExistence type="predicted"/>
<dbReference type="RefSeq" id="WP_377213091.1">
    <property type="nucleotide sequence ID" value="NZ_JBHTJV010000010.1"/>
</dbReference>
<dbReference type="Pfam" id="PF21983">
    <property type="entry name" value="NikA-like"/>
    <property type="match status" value="1"/>
</dbReference>
<evidence type="ECO:0000313" key="2">
    <source>
        <dbReference type="Proteomes" id="UP001597101"/>
    </source>
</evidence>
<dbReference type="Proteomes" id="UP001597101">
    <property type="component" value="Unassembled WGS sequence"/>
</dbReference>
<dbReference type="CDD" id="cd21631">
    <property type="entry name" value="RHH_CopG_NikR-like"/>
    <property type="match status" value="1"/>
</dbReference>
<dbReference type="EMBL" id="JBHTJV010000010">
    <property type="protein sequence ID" value="MFD0917233.1"/>
    <property type="molecule type" value="Genomic_DNA"/>
</dbReference>
<reference evidence="2" key="1">
    <citation type="journal article" date="2019" name="Int. J. Syst. Evol. Microbiol.">
        <title>The Global Catalogue of Microorganisms (GCM) 10K type strain sequencing project: providing services to taxonomists for standard genome sequencing and annotation.</title>
        <authorList>
            <consortium name="The Broad Institute Genomics Platform"/>
            <consortium name="The Broad Institute Genome Sequencing Center for Infectious Disease"/>
            <person name="Wu L."/>
            <person name="Ma J."/>
        </authorList>
    </citation>
    <scope>NUCLEOTIDE SEQUENCE [LARGE SCALE GENOMIC DNA]</scope>
    <source>
        <strain evidence="2">CCUG 60023</strain>
    </source>
</reference>
<gene>
    <name evidence="1" type="ORF">ACFQ14_12505</name>
</gene>
<name>A0ABW3FHK4_9HYPH</name>